<sequence length="466" mass="53380">MDAKVSLIMTLLMFSALSLAEKQLQQQQQQQHQQQQQQQQHQHQCQQTNQKQQQHCQVLEHPDYEEHDQHNTDELHKEEFEHSNFQYNGADENDTPESSIMNGNTEESMYDDGNRRPERTQHINHNIPNATPNIVVTGESEFSNEILNGHYENKRFLKHDPAHSAKKEDGQAVTVAHLNSKEDFEKFIREEAVHLVYFYKKGGITSAVRTFVKEFQLSARQLIHYKIFLAMVDCDMHLVPGYCAPDKVSRFAYGFRDGAEKIAFPLDTLFNANAIVSSALHLSLINNVPILQSASERQSLEQRCKGRADIIFAFHRNLGTYEHRIFLEIAYAYQDKYVFALTTYTAGTLGLRELQQAKQEDQEEVNQLVWVIQCASHSVSQECIDSPYRGKMLLPDLLNFMTIVSKPKWSELSIPSGSDEVLTPYDSLGIPWVFLIHDGASRKRMKDLAPNLAELVRGAVAVFTVD</sequence>
<dbReference type="Pfam" id="PF24508">
    <property type="entry name" value="TXNDC16_N"/>
    <property type="match status" value="1"/>
</dbReference>
<evidence type="ECO:0000313" key="5">
    <source>
        <dbReference type="EMBL" id="CAL4171342.1"/>
    </source>
</evidence>
<feature type="signal peptide" evidence="2">
    <location>
        <begin position="1"/>
        <end position="20"/>
    </location>
</feature>
<reference evidence="5 6" key="1">
    <citation type="submission" date="2024-05" db="EMBL/GenBank/DDBJ databases">
        <authorList>
            <person name="Wallberg A."/>
        </authorList>
    </citation>
    <scope>NUCLEOTIDE SEQUENCE [LARGE SCALE GENOMIC DNA]</scope>
</reference>
<dbReference type="PANTHER" id="PTHR22699">
    <property type="entry name" value="THIOREDOXIN DOMAIN-CONTAINING PROTEIN 16"/>
    <property type="match status" value="1"/>
</dbReference>
<protein>
    <recommendedName>
        <fullName evidence="7">Thioredoxin domain-containing protein</fullName>
    </recommendedName>
</protein>
<feature type="coiled-coil region" evidence="1">
    <location>
        <begin position="17"/>
        <end position="44"/>
    </location>
</feature>
<dbReference type="PANTHER" id="PTHR22699:SF1">
    <property type="entry name" value="THIOREDOXIN DOMAIN-CONTAINING PROTEIN 16"/>
    <property type="match status" value="1"/>
</dbReference>
<dbReference type="EMBL" id="CAXKWB010051329">
    <property type="protein sequence ID" value="CAL4171342.1"/>
    <property type="molecule type" value="Genomic_DNA"/>
</dbReference>
<dbReference type="Proteomes" id="UP001497623">
    <property type="component" value="Unassembled WGS sequence"/>
</dbReference>
<evidence type="ECO:0000256" key="1">
    <source>
        <dbReference type="SAM" id="Coils"/>
    </source>
</evidence>
<feature type="domain" description="TXNDC16 N-terminal" evidence="3">
    <location>
        <begin position="180"/>
        <end position="280"/>
    </location>
</feature>
<accession>A0AAV2S9Q8</accession>
<evidence type="ECO:0008006" key="7">
    <source>
        <dbReference type="Google" id="ProtNLM"/>
    </source>
</evidence>
<feature type="chain" id="PRO_5043662898" description="Thioredoxin domain-containing protein" evidence="2">
    <location>
        <begin position="21"/>
        <end position="466"/>
    </location>
</feature>
<keyword evidence="2" id="KW-0732">Signal</keyword>
<evidence type="ECO:0000259" key="3">
    <source>
        <dbReference type="Pfam" id="PF24508"/>
    </source>
</evidence>
<keyword evidence="1" id="KW-0175">Coiled coil</keyword>
<dbReference type="InterPro" id="IPR057639">
    <property type="entry name" value="TXNDC16_N"/>
</dbReference>
<comment type="caution">
    <text evidence="5">The sequence shown here is derived from an EMBL/GenBank/DDBJ whole genome shotgun (WGS) entry which is preliminary data.</text>
</comment>
<keyword evidence="6" id="KW-1185">Reference proteome</keyword>
<name>A0AAV2S9Q8_MEGNR</name>
<organism evidence="5 6">
    <name type="scientific">Meganyctiphanes norvegica</name>
    <name type="common">Northern krill</name>
    <name type="synonym">Thysanopoda norvegica</name>
    <dbReference type="NCBI Taxonomy" id="48144"/>
    <lineage>
        <taxon>Eukaryota</taxon>
        <taxon>Metazoa</taxon>
        <taxon>Ecdysozoa</taxon>
        <taxon>Arthropoda</taxon>
        <taxon>Crustacea</taxon>
        <taxon>Multicrustacea</taxon>
        <taxon>Malacostraca</taxon>
        <taxon>Eumalacostraca</taxon>
        <taxon>Eucarida</taxon>
        <taxon>Euphausiacea</taxon>
        <taxon>Euphausiidae</taxon>
        <taxon>Meganyctiphanes</taxon>
    </lineage>
</organism>
<proteinExistence type="predicted"/>
<dbReference type="InterPro" id="IPR040090">
    <property type="entry name" value="TXNDC16"/>
</dbReference>
<evidence type="ECO:0000313" key="6">
    <source>
        <dbReference type="Proteomes" id="UP001497623"/>
    </source>
</evidence>
<evidence type="ECO:0000256" key="2">
    <source>
        <dbReference type="SAM" id="SignalP"/>
    </source>
</evidence>
<dbReference type="AlphaFoldDB" id="A0AAV2S9Q8"/>
<dbReference type="Gene3D" id="3.40.30.10">
    <property type="entry name" value="Glutaredoxin"/>
    <property type="match status" value="1"/>
</dbReference>
<evidence type="ECO:0000259" key="4">
    <source>
        <dbReference type="Pfam" id="PF24509"/>
    </source>
</evidence>
<feature type="domain" description="TXNDC16 second thioredoxin-like" evidence="4">
    <location>
        <begin position="284"/>
        <end position="407"/>
    </location>
</feature>
<feature type="non-terminal residue" evidence="5">
    <location>
        <position position="466"/>
    </location>
</feature>
<dbReference type="Pfam" id="PF24509">
    <property type="entry name" value="TXNDC16_2nd"/>
    <property type="match status" value="1"/>
</dbReference>
<dbReference type="InterPro" id="IPR057642">
    <property type="entry name" value="TXNDC16_2nd"/>
</dbReference>
<gene>
    <name evidence="5" type="ORF">MNOR_LOCUS34102</name>
</gene>